<evidence type="ECO:0000259" key="3">
    <source>
        <dbReference type="PROSITE" id="PS51670"/>
    </source>
</evidence>
<accession>A0A0N5BLL1</accession>
<dbReference type="Pfam" id="PF01549">
    <property type="entry name" value="ShK"/>
    <property type="match status" value="2"/>
</dbReference>
<comment type="caution">
    <text evidence="1">Lacks conserved residue(s) required for the propagation of feature annotation.</text>
</comment>
<dbReference type="AlphaFoldDB" id="A0A0N5BLL1"/>
<feature type="disulfide bond" evidence="1">
    <location>
        <begin position="129"/>
        <end position="142"/>
    </location>
</feature>
<feature type="chain" id="PRO_5005894468" evidence="2">
    <location>
        <begin position="23"/>
        <end position="235"/>
    </location>
</feature>
<sequence length="235" mass="26218">MITVIFIFTLFVNSFNVVLTAANCYYPSNTIDVTCTNTEIDTVSYSKCTQGTLVLYCLINANDNNYACCSDNTDITMIGLEILEALASFTPPLPTTTTVTQQITTTSVTNNNDGCVDLSKNCNLYKNFCNKYRYQVICPKTCNSCRVTIQPSTSISKKNMCKDLSDNCSEMAMYCQDATYIDVMSSVCPVTCQKCGPPDTWNNNTIVVQNPKTYKCKNDNTQCNFKTIYCKMFSC</sequence>
<dbReference type="SMART" id="SM00254">
    <property type="entry name" value="ShKT"/>
    <property type="match status" value="2"/>
</dbReference>
<organism evidence="4 5">
    <name type="scientific">Strongyloides papillosus</name>
    <name type="common">Intestinal threadworm</name>
    <dbReference type="NCBI Taxonomy" id="174720"/>
    <lineage>
        <taxon>Eukaryota</taxon>
        <taxon>Metazoa</taxon>
        <taxon>Ecdysozoa</taxon>
        <taxon>Nematoda</taxon>
        <taxon>Chromadorea</taxon>
        <taxon>Rhabditida</taxon>
        <taxon>Tylenchina</taxon>
        <taxon>Panagrolaimomorpha</taxon>
        <taxon>Strongyloidoidea</taxon>
        <taxon>Strongyloididae</taxon>
        <taxon>Strongyloides</taxon>
    </lineage>
</organism>
<feature type="domain" description="ShKT" evidence="3">
    <location>
        <begin position="115"/>
        <end position="145"/>
    </location>
</feature>
<evidence type="ECO:0000256" key="1">
    <source>
        <dbReference type="PROSITE-ProRule" id="PRU01005"/>
    </source>
</evidence>
<evidence type="ECO:0000313" key="4">
    <source>
        <dbReference type="Proteomes" id="UP000046392"/>
    </source>
</evidence>
<name>A0A0N5BLL1_STREA</name>
<keyword evidence="2" id="KW-0732">Signal</keyword>
<evidence type="ECO:0000256" key="2">
    <source>
        <dbReference type="SAM" id="SignalP"/>
    </source>
</evidence>
<dbReference type="WBParaSite" id="SPAL_0000680700.1">
    <property type="protein sequence ID" value="SPAL_0000680700.1"/>
    <property type="gene ID" value="SPAL_0000680700"/>
</dbReference>
<evidence type="ECO:0000313" key="5">
    <source>
        <dbReference type="WBParaSite" id="SPAL_0000680700.1"/>
    </source>
</evidence>
<feature type="disulfide bond" evidence="1">
    <location>
        <begin position="161"/>
        <end position="195"/>
    </location>
</feature>
<protein>
    <submittedName>
        <fullName evidence="5">ShKT domain-containing protein</fullName>
    </submittedName>
</protein>
<keyword evidence="4" id="KW-1185">Reference proteome</keyword>
<proteinExistence type="predicted"/>
<feature type="signal peptide" evidence="2">
    <location>
        <begin position="1"/>
        <end position="22"/>
    </location>
</feature>
<dbReference type="STRING" id="174720.A0A0N5BLL1"/>
<keyword evidence="1" id="KW-1015">Disulfide bond</keyword>
<feature type="domain" description="ShKT" evidence="3">
    <location>
        <begin position="161"/>
        <end position="195"/>
    </location>
</feature>
<dbReference type="InterPro" id="IPR003582">
    <property type="entry name" value="ShKT_dom"/>
</dbReference>
<dbReference type="PROSITE" id="PS51670">
    <property type="entry name" value="SHKT"/>
    <property type="match status" value="2"/>
</dbReference>
<dbReference type="Proteomes" id="UP000046392">
    <property type="component" value="Unplaced"/>
</dbReference>
<reference evidence="5" key="1">
    <citation type="submission" date="2017-02" db="UniProtKB">
        <authorList>
            <consortium name="WormBaseParasite"/>
        </authorList>
    </citation>
    <scope>IDENTIFICATION</scope>
</reference>
<dbReference type="Gene3D" id="1.10.10.1940">
    <property type="match status" value="1"/>
</dbReference>